<reference evidence="3" key="1">
    <citation type="journal article" date="2019" name="Int. J. Syst. Evol. Microbiol.">
        <title>The Global Catalogue of Microorganisms (GCM) 10K type strain sequencing project: providing services to taxonomists for standard genome sequencing and annotation.</title>
        <authorList>
            <consortium name="The Broad Institute Genomics Platform"/>
            <consortium name="The Broad Institute Genome Sequencing Center for Infectious Disease"/>
            <person name="Wu L."/>
            <person name="Ma J."/>
        </authorList>
    </citation>
    <scope>NUCLEOTIDE SEQUENCE [LARGE SCALE GENOMIC DNA]</scope>
    <source>
        <strain evidence="3">JCM 17498</strain>
    </source>
</reference>
<dbReference type="InterPro" id="IPR007420">
    <property type="entry name" value="DUF465"/>
</dbReference>
<organism evidence="2 3">
    <name type="scientific">Sphingomonas cynarae</name>
    <dbReference type="NCBI Taxonomy" id="930197"/>
    <lineage>
        <taxon>Bacteria</taxon>
        <taxon>Pseudomonadati</taxon>
        <taxon>Pseudomonadota</taxon>
        <taxon>Alphaproteobacteria</taxon>
        <taxon>Sphingomonadales</taxon>
        <taxon>Sphingomonadaceae</taxon>
        <taxon>Sphingomonas</taxon>
    </lineage>
</organism>
<gene>
    <name evidence="2" type="ORF">GCM10022268_24650</name>
</gene>
<dbReference type="Gene3D" id="6.10.280.50">
    <property type="match status" value="1"/>
</dbReference>
<comment type="caution">
    <text evidence="2">The sequence shown here is derived from an EMBL/GenBank/DDBJ whole genome shotgun (WGS) entry which is preliminary data.</text>
</comment>
<dbReference type="InterPro" id="IPR038444">
    <property type="entry name" value="DUF465_sf"/>
</dbReference>
<proteinExistence type="predicted"/>
<dbReference type="EMBL" id="BAABBF010000005">
    <property type="protein sequence ID" value="GAA3715056.1"/>
    <property type="molecule type" value="Genomic_DNA"/>
</dbReference>
<sequence length="52" mass="5972">MQSTPHQHALEAKHATLDRRIAEETNRPLPDTATIAELKKQKLRLKEEIISL</sequence>
<feature type="region of interest" description="Disordered" evidence="1">
    <location>
        <begin position="1"/>
        <end position="28"/>
    </location>
</feature>
<dbReference type="Pfam" id="PF04325">
    <property type="entry name" value="DUF465"/>
    <property type="match status" value="1"/>
</dbReference>
<evidence type="ECO:0000313" key="2">
    <source>
        <dbReference type="EMBL" id="GAA3715056.1"/>
    </source>
</evidence>
<evidence type="ECO:0000256" key="1">
    <source>
        <dbReference type="SAM" id="MobiDB-lite"/>
    </source>
</evidence>
<dbReference type="Proteomes" id="UP001500523">
    <property type="component" value="Unassembled WGS sequence"/>
</dbReference>
<keyword evidence="3" id="KW-1185">Reference proteome</keyword>
<protein>
    <recommendedName>
        <fullName evidence="4">DUF465 domain-containing protein</fullName>
    </recommendedName>
</protein>
<accession>A0ABP7E8P3</accession>
<feature type="compositionally biased region" description="Basic and acidic residues" evidence="1">
    <location>
        <begin position="8"/>
        <end position="26"/>
    </location>
</feature>
<name>A0ABP7E8P3_9SPHN</name>
<evidence type="ECO:0008006" key="4">
    <source>
        <dbReference type="Google" id="ProtNLM"/>
    </source>
</evidence>
<evidence type="ECO:0000313" key="3">
    <source>
        <dbReference type="Proteomes" id="UP001500523"/>
    </source>
</evidence>